<comment type="caution">
    <text evidence="1">The sequence shown here is derived from an EMBL/GenBank/DDBJ whole genome shotgun (WGS) entry which is preliminary data.</text>
</comment>
<evidence type="ECO:0000313" key="2">
    <source>
        <dbReference type="Proteomes" id="UP001597304"/>
    </source>
</evidence>
<gene>
    <name evidence="1" type="ORF">ACFSF0_01935</name>
</gene>
<proteinExistence type="predicted"/>
<organism evidence="1 2">
    <name type="scientific">Ottowia flava</name>
    <dbReference type="NCBI Taxonomy" id="2675430"/>
    <lineage>
        <taxon>Bacteria</taxon>
        <taxon>Pseudomonadati</taxon>
        <taxon>Pseudomonadota</taxon>
        <taxon>Betaproteobacteria</taxon>
        <taxon>Burkholderiales</taxon>
        <taxon>Comamonadaceae</taxon>
        <taxon>Ottowia</taxon>
    </lineage>
</organism>
<protein>
    <submittedName>
        <fullName evidence="1">Uncharacterized protein</fullName>
    </submittedName>
</protein>
<dbReference type="RefSeq" id="WP_147912817.1">
    <property type="nucleotide sequence ID" value="NZ_JBHUEJ010000004.1"/>
</dbReference>
<sequence length="75" mass="8287">MVKPSPWTSKILALLHTGNTRAVIAQIKIAPSIKDLKTLQTSLLTKGLLGRRRDMDEAVIDNLALLSPSRLRRSP</sequence>
<dbReference type="EMBL" id="JBHUEJ010000004">
    <property type="protein sequence ID" value="MFD1709355.1"/>
    <property type="molecule type" value="Genomic_DNA"/>
</dbReference>
<name>A0ABW4KMX3_9BURK</name>
<reference evidence="2" key="1">
    <citation type="journal article" date="2019" name="Int. J. Syst. Evol. Microbiol.">
        <title>The Global Catalogue of Microorganisms (GCM) 10K type strain sequencing project: providing services to taxonomists for standard genome sequencing and annotation.</title>
        <authorList>
            <consortium name="The Broad Institute Genomics Platform"/>
            <consortium name="The Broad Institute Genome Sequencing Center for Infectious Disease"/>
            <person name="Wu L."/>
            <person name="Ma J."/>
        </authorList>
    </citation>
    <scope>NUCLEOTIDE SEQUENCE [LARGE SCALE GENOMIC DNA]</scope>
    <source>
        <strain evidence="2">LMG 29247</strain>
    </source>
</reference>
<dbReference type="Proteomes" id="UP001597304">
    <property type="component" value="Unassembled WGS sequence"/>
</dbReference>
<keyword evidence="2" id="KW-1185">Reference proteome</keyword>
<accession>A0ABW4KMX3</accession>
<evidence type="ECO:0000313" key="1">
    <source>
        <dbReference type="EMBL" id="MFD1709355.1"/>
    </source>
</evidence>